<proteinExistence type="predicted"/>
<gene>
    <name evidence="4" type="ORF">ABDB84_10695</name>
</gene>
<dbReference type="InterPro" id="IPR050465">
    <property type="entry name" value="UPF0194_transport"/>
</dbReference>
<dbReference type="Proteomes" id="UP001410394">
    <property type="component" value="Unassembled WGS sequence"/>
</dbReference>
<organism evidence="4 5">
    <name type="scientific">Uliginosibacterium sediminicola</name>
    <dbReference type="NCBI Taxonomy" id="2024550"/>
    <lineage>
        <taxon>Bacteria</taxon>
        <taxon>Pseudomonadati</taxon>
        <taxon>Pseudomonadota</taxon>
        <taxon>Betaproteobacteria</taxon>
        <taxon>Rhodocyclales</taxon>
        <taxon>Zoogloeaceae</taxon>
        <taxon>Uliginosibacterium</taxon>
    </lineage>
</organism>
<evidence type="ECO:0000313" key="5">
    <source>
        <dbReference type="Proteomes" id="UP001410394"/>
    </source>
</evidence>
<evidence type="ECO:0000256" key="2">
    <source>
        <dbReference type="ARBA" id="ARBA00023054"/>
    </source>
</evidence>
<dbReference type="PANTHER" id="PTHR32347">
    <property type="entry name" value="EFFLUX SYSTEM COMPONENT YKNX-RELATED"/>
    <property type="match status" value="1"/>
</dbReference>
<evidence type="ECO:0000256" key="3">
    <source>
        <dbReference type="SAM" id="Coils"/>
    </source>
</evidence>
<dbReference type="Gene3D" id="2.40.50.100">
    <property type="match status" value="1"/>
</dbReference>
<accession>A0ABU9YZJ9</accession>
<evidence type="ECO:0000313" key="4">
    <source>
        <dbReference type="EMBL" id="MEN3068948.1"/>
    </source>
</evidence>
<protein>
    <submittedName>
        <fullName evidence="4">HlyD family efflux transporter periplasmic adaptor subunit</fullName>
    </submittedName>
</protein>
<keyword evidence="5" id="KW-1185">Reference proteome</keyword>
<evidence type="ECO:0000256" key="1">
    <source>
        <dbReference type="ARBA" id="ARBA00004196"/>
    </source>
</evidence>
<dbReference type="RefSeq" id="WP_345919719.1">
    <property type="nucleotide sequence ID" value="NZ_JBDIVE010000005.1"/>
</dbReference>
<feature type="coiled-coil region" evidence="3">
    <location>
        <begin position="249"/>
        <end position="276"/>
    </location>
</feature>
<dbReference type="Gene3D" id="1.10.287.470">
    <property type="entry name" value="Helix hairpin bin"/>
    <property type="match status" value="1"/>
</dbReference>
<dbReference type="EMBL" id="JBDIVE010000005">
    <property type="protein sequence ID" value="MEN3068948.1"/>
    <property type="molecule type" value="Genomic_DNA"/>
</dbReference>
<dbReference type="PANTHER" id="PTHR32347:SF23">
    <property type="entry name" value="BLL5650 PROTEIN"/>
    <property type="match status" value="1"/>
</dbReference>
<comment type="caution">
    <text evidence="4">The sequence shown here is derived from an EMBL/GenBank/DDBJ whole genome shotgun (WGS) entry which is preliminary data.</text>
</comment>
<comment type="subcellular location">
    <subcellularLocation>
        <location evidence="1">Cell envelope</location>
    </subcellularLocation>
</comment>
<name>A0ABU9YZJ9_9RHOO</name>
<keyword evidence="2 3" id="KW-0175">Coiled coil</keyword>
<reference evidence="4 5" key="1">
    <citation type="journal article" date="2018" name="Int. J. Syst. Evol. Microbiol.">
        <title>Uliginosibacterium sediminicola sp. nov., isolated from freshwater sediment.</title>
        <authorList>
            <person name="Hwang W.M."/>
            <person name="Kim S.M."/>
            <person name="Kang K."/>
            <person name="Ahn T.Y."/>
        </authorList>
    </citation>
    <scope>NUCLEOTIDE SEQUENCE [LARGE SCALE GENOMIC DNA]</scope>
    <source>
        <strain evidence="4 5">M1-21</strain>
    </source>
</reference>
<dbReference type="SUPFAM" id="SSF111369">
    <property type="entry name" value="HlyD-like secretion proteins"/>
    <property type="match status" value="1"/>
</dbReference>
<sequence>MSALEPAAHAEAALALLVQLEQGLRACRSEDELYFLLVNDTHALLPYRQAVLWRGTAQGGRILALSGLAVVEDNAPFNVWLAALLSRCTPTLNAPGVVLPPEDERASWLEHLPAHAWWLPLHWPGEPPAGLLLLREQAWQAHETSLLALLADAAAHAWHALRASQASSPRSWLAGLRLPQQRRTWWLAGAGLLLLLAALPVRQSVLAPAELVARAPVAVRAPLQGVVDRVAVQPDQQVVAGQLLVALDARELEGRLEAARQALAVAEAELRQGQQQALFDERSKAGLALLQGRRDQAAADLDYYSRSLARTQLRAERPGTVILDDPADWIGKPVQPGERILQIADPQDVELEILLPVADAIALPAGAQVLMFLNSSPASPLTARLLRVGYRAMPTADGSLAYRVRARLAAGEGIPRVGLKGTAKLYGERRTLIFYVLRRPLAAARVWLGI</sequence>